<gene>
    <name evidence="5" type="ORF">E8M01_23925</name>
</gene>
<dbReference type="PANTHER" id="PTHR10907:SF47">
    <property type="entry name" value="REGUCALCIN"/>
    <property type="match status" value="1"/>
</dbReference>
<dbReference type="AlphaFoldDB" id="A0A4D7BCC0"/>
<feature type="binding site" evidence="3">
    <location>
        <position position="148"/>
    </location>
    <ligand>
        <name>a divalent metal cation</name>
        <dbReference type="ChEBI" id="CHEBI:60240"/>
    </ligand>
</feature>
<evidence type="ECO:0000256" key="2">
    <source>
        <dbReference type="PIRSR" id="PIRSR605511-1"/>
    </source>
</evidence>
<protein>
    <submittedName>
        <fullName evidence="5">SMP-30/gluconolactonase/LRE family protein</fullName>
    </submittedName>
</protein>
<dbReference type="PRINTS" id="PR01790">
    <property type="entry name" value="SMP30FAMILY"/>
</dbReference>
<proteinExistence type="inferred from homology"/>
<keyword evidence="3" id="KW-0862">Zinc</keyword>
<evidence type="ECO:0000259" key="4">
    <source>
        <dbReference type="Pfam" id="PF08450"/>
    </source>
</evidence>
<name>A0A4D7BCC0_9HYPH</name>
<feature type="active site" description="Proton donor/acceptor" evidence="2">
    <location>
        <position position="198"/>
    </location>
</feature>
<dbReference type="SUPFAM" id="SSF63829">
    <property type="entry name" value="Calcium-dependent phosphotriesterase"/>
    <property type="match status" value="1"/>
</dbReference>
<evidence type="ECO:0000256" key="1">
    <source>
        <dbReference type="ARBA" id="ARBA00008853"/>
    </source>
</evidence>
<reference evidence="5 6" key="1">
    <citation type="submission" date="2019-04" db="EMBL/GenBank/DDBJ databases">
        <title>Phreatobacter aquaticus sp. nov.</title>
        <authorList>
            <person name="Choi A."/>
        </authorList>
    </citation>
    <scope>NUCLEOTIDE SEQUENCE [LARGE SCALE GENOMIC DNA]</scope>
    <source>
        <strain evidence="5 6">KCTC 52518</strain>
    </source>
</reference>
<keyword evidence="6" id="KW-1185">Reference proteome</keyword>
<dbReference type="Gene3D" id="2.120.10.30">
    <property type="entry name" value="TolB, C-terminal domain"/>
    <property type="match status" value="1"/>
</dbReference>
<feature type="domain" description="SMP-30/Gluconolactonase/LRE-like region" evidence="4">
    <location>
        <begin position="16"/>
        <end position="256"/>
    </location>
</feature>
<feature type="binding site" evidence="3">
    <location>
        <position position="18"/>
    </location>
    <ligand>
        <name>a divalent metal cation</name>
        <dbReference type="ChEBI" id="CHEBI:60240"/>
    </ligand>
</feature>
<organism evidence="5 6">
    <name type="scientific">Phreatobacter stygius</name>
    <dbReference type="NCBI Taxonomy" id="1940610"/>
    <lineage>
        <taxon>Bacteria</taxon>
        <taxon>Pseudomonadati</taxon>
        <taxon>Pseudomonadota</taxon>
        <taxon>Alphaproteobacteria</taxon>
        <taxon>Hyphomicrobiales</taxon>
        <taxon>Phreatobacteraceae</taxon>
        <taxon>Phreatobacter</taxon>
    </lineage>
</organism>
<feature type="binding site" evidence="3">
    <location>
        <position position="102"/>
    </location>
    <ligand>
        <name>substrate</name>
    </ligand>
</feature>
<dbReference type="InterPro" id="IPR005511">
    <property type="entry name" value="SMP-30"/>
</dbReference>
<accession>A0A4D7BCC0</accession>
<dbReference type="EMBL" id="CP039690">
    <property type="protein sequence ID" value="QCI67026.1"/>
    <property type="molecule type" value="Genomic_DNA"/>
</dbReference>
<dbReference type="RefSeq" id="WP_136962464.1">
    <property type="nucleotide sequence ID" value="NZ_CP039690.1"/>
</dbReference>
<feature type="binding site" evidence="3">
    <location>
        <position position="198"/>
    </location>
    <ligand>
        <name>a divalent metal cation</name>
        <dbReference type="ChEBI" id="CHEBI:60240"/>
    </ligand>
</feature>
<evidence type="ECO:0000313" key="5">
    <source>
        <dbReference type="EMBL" id="QCI67026.1"/>
    </source>
</evidence>
<dbReference type="InterPro" id="IPR013658">
    <property type="entry name" value="SGL"/>
</dbReference>
<dbReference type="KEGG" id="pstg:E8M01_23925"/>
<dbReference type="Pfam" id="PF08450">
    <property type="entry name" value="SGL"/>
    <property type="match status" value="1"/>
</dbReference>
<dbReference type="InterPro" id="IPR011042">
    <property type="entry name" value="6-blade_b-propeller_TolB-like"/>
</dbReference>
<evidence type="ECO:0000256" key="3">
    <source>
        <dbReference type="PIRSR" id="PIRSR605511-2"/>
    </source>
</evidence>
<dbReference type="GO" id="GO:0004341">
    <property type="term" value="F:gluconolactonase activity"/>
    <property type="evidence" value="ECO:0007669"/>
    <property type="project" value="TreeGrafter"/>
</dbReference>
<keyword evidence="3" id="KW-0479">Metal-binding</keyword>
<dbReference type="GO" id="GO:0019853">
    <property type="term" value="P:L-ascorbic acid biosynthetic process"/>
    <property type="evidence" value="ECO:0007669"/>
    <property type="project" value="TreeGrafter"/>
</dbReference>
<dbReference type="PANTHER" id="PTHR10907">
    <property type="entry name" value="REGUCALCIN"/>
    <property type="match status" value="1"/>
</dbReference>
<feature type="binding site" evidence="3">
    <location>
        <position position="120"/>
    </location>
    <ligand>
        <name>substrate</name>
    </ligand>
</feature>
<sequence>MPEPSIEIVLDRTNQLGEGPCWHGGEQALYWVDALAPAVHRLDAAGELSTWTMPEIIGSFVFRRAGGLVGALKSGFAAIDLADGAVSTIVDPEPDRPTNILNDGKCDRRGRYWCGSRNGELINPTGALHRLDPDLSVRRMDQGFIVSNGIAFSPDDRTLYLADSRAETVFAYDLDIDDGVISNRRVFFSTRDIAGRCDGATVDAEGFYWCALIHGGQVARVDPKGRFDRLIDLPVKHPTMCTFGGRKLDILYVTSAAAMVPETERTATPHAGALFAIHDLGVRGLPEPHFGG</sequence>
<evidence type="ECO:0000313" key="6">
    <source>
        <dbReference type="Proteomes" id="UP000298781"/>
    </source>
</evidence>
<dbReference type="GO" id="GO:0005509">
    <property type="term" value="F:calcium ion binding"/>
    <property type="evidence" value="ECO:0007669"/>
    <property type="project" value="TreeGrafter"/>
</dbReference>
<dbReference type="OrthoDB" id="2633250at2"/>
<comment type="similarity">
    <text evidence="1">Belongs to the SMP-30/CGR1 family.</text>
</comment>
<dbReference type="Proteomes" id="UP000298781">
    <property type="component" value="Chromosome"/>
</dbReference>
<comment type="cofactor">
    <cofactor evidence="3">
        <name>Zn(2+)</name>
        <dbReference type="ChEBI" id="CHEBI:29105"/>
    </cofactor>
    <text evidence="3">Binds 1 divalent metal cation per subunit.</text>
</comment>